<keyword evidence="1" id="KW-0472">Membrane</keyword>
<dbReference type="EMBL" id="RSAS01000488">
    <property type="protein sequence ID" value="RRR70858.1"/>
    <property type="molecule type" value="Genomic_DNA"/>
</dbReference>
<keyword evidence="1" id="KW-0812">Transmembrane</keyword>
<name>A0A426TY78_9CHLR</name>
<protein>
    <recommendedName>
        <fullName evidence="4">CRISPR-associated protein</fullName>
    </recommendedName>
</protein>
<comment type="caution">
    <text evidence="2">The sequence shown here is derived from an EMBL/GenBank/DDBJ whole genome shotgun (WGS) entry which is preliminary data.</text>
</comment>
<feature type="transmembrane region" description="Helical" evidence="1">
    <location>
        <begin position="49"/>
        <end position="69"/>
    </location>
</feature>
<evidence type="ECO:0000256" key="1">
    <source>
        <dbReference type="SAM" id="Phobius"/>
    </source>
</evidence>
<evidence type="ECO:0000313" key="2">
    <source>
        <dbReference type="EMBL" id="RRR70858.1"/>
    </source>
</evidence>
<dbReference type="Proteomes" id="UP000280307">
    <property type="component" value="Unassembled WGS sequence"/>
</dbReference>
<keyword evidence="1" id="KW-1133">Transmembrane helix</keyword>
<dbReference type="Gene3D" id="3.40.50.10770">
    <property type="entry name" value="Hypothetical protein VC1899 like domain (Restriction endonuclease-like)"/>
    <property type="match status" value="1"/>
</dbReference>
<evidence type="ECO:0008006" key="4">
    <source>
        <dbReference type="Google" id="ProtNLM"/>
    </source>
</evidence>
<accession>A0A426TY78</accession>
<gene>
    <name evidence="2" type="ORF">EI684_12465</name>
</gene>
<reference evidence="2 3" key="1">
    <citation type="submission" date="2018-12" db="EMBL/GenBank/DDBJ databases">
        <title>Genome Sequence of Candidatus Viridilinea halotolerans isolated from saline sulfide-rich spring.</title>
        <authorList>
            <person name="Grouzdev D.S."/>
            <person name="Burganskaya E.I."/>
            <person name="Krutkina M.S."/>
            <person name="Sukhacheva M.V."/>
            <person name="Gorlenko V.M."/>
        </authorList>
    </citation>
    <scope>NUCLEOTIDE SEQUENCE [LARGE SCALE GENOMIC DNA]</scope>
    <source>
        <strain evidence="2">Chok-6</strain>
    </source>
</reference>
<dbReference type="AlphaFoldDB" id="A0A426TY78"/>
<organism evidence="2 3">
    <name type="scientific">Candidatus Viridilinea halotolerans</name>
    <dbReference type="NCBI Taxonomy" id="2491704"/>
    <lineage>
        <taxon>Bacteria</taxon>
        <taxon>Bacillati</taxon>
        <taxon>Chloroflexota</taxon>
        <taxon>Chloroflexia</taxon>
        <taxon>Chloroflexales</taxon>
        <taxon>Chloroflexineae</taxon>
        <taxon>Oscillochloridaceae</taxon>
        <taxon>Candidatus Viridilinea</taxon>
    </lineage>
</organism>
<evidence type="ECO:0000313" key="3">
    <source>
        <dbReference type="Proteomes" id="UP000280307"/>
    </source>
</evidence>
<feature type="transmembrane region" description="Helical" evidence="1">
    <location>
        <begin position="20"/>
        <end position="37"/>
    </location>
</feature>
<proteinExistence type="predicted"/>
<sequence>MNSPSLTKLFRPFLETRAPLLFLIGSIALGILSSAVYELLTTTFGATPQFLIGLVISAMLIFTFVAFSFQRLLRAYEQRQVVTHNPVAPDQQAEPHAGLILPVGMSNPGAELDIIVWHLRDTTLRHCWLLASPQVMELEKFGNLRQYLLEHNVIPHPVKIDDAMGADQIYTTVMATIKNAQNDNEALPLIADITGGTKVMTVGIVLACLDTHTTVQYWQAPRDRTGNPRMTDASRPMKIMVHRTP</sequence>